<dbReference type="InterPro" id="IPR001185">
    <property type="entry name" value="MS_channel"/>
</dbReference>
<comment type="subcellular location">
    <subcellularLocation>
        <location evidence="1">Cell membrane</location>
        <topology evidence="1">Multi-pass membrane protein</topology>
    </subcellularLocation>
</comment>
<keyword evidence="1" id="KW-0406">Ion transport</keyword>
<keyword evidence="1" id="KW-0407">Ion channel</keyword>
<comment type="similarity">
    <text evidence="1">Belongs to the MscL family.</text>
</comment>
<feature type="transmembrane region" description="Helical" evidence="1">
    <location>
        <begin position="12"/>
        <end position="36"/>
    </location>
</feature>
<comment type="subunit">
    <text evidence="1">Homopentamer.</text>
</comment>
<evidence type="ECO:0000256" key="1">
    <source>
        <dbReference type="HAMAP-Rule" id="MF_00115"/>
    </source>
</evidence>
<organism evidence="2 3">
    <name type="scientific">Geomonas subterranea</name>
    <dbReference type="NCBI Taxonomy" id="2847989"/>
    <lineage>
        <taxon>Bacteria</taxon>
        <taxon>Pseudomonadati</taxon>
        <taxon>Thermodesulfobacteriota</taxon>
        <taxon>Desulfuromonadia</taxon>
        <taxon>Geobacterales</taxon>
        <taxon>Geobacteraceae</taxon>
        <taxon>Geomonas</taxon>
    </lineage>
</organism>
<sequence length="141" mass="15032">MLKEFKQFALKGNVLDLAIAVVIGAAFGKVVSSFVADIITPPIGKLLGNMDFSSLFINLSSTPVRSVAEAKAAGVPVVAYGLFLNAIFDFVIIAFALFLLVRQINRLQPAPAAPVTTKECPRCCTMIPVNASRCPNCTSEQ</sequence>
<name>A0ABX8LG10_9BACT</name>
<dbReference type="InterPro" id="IPR019823">
    <property type="entry name" value="Mechanosensitive_channel_CS"/>
</dbReference>
<dbReference type="PANTHER" id="PTHR30266:SF2">
    <property type="entry name" value="LARGE-CONDUCTANCE MECHANOSENSITIVE CHANNEL"/>
    <property type="match status" value="1"/>
</dbReference>
<gene>
    <name evidence="1 2" type="primary">mscL</name>
    <name evidence="2" type="ORF">KP001_14385</name>
</gene>
<accession>A0ABX8LG10</accession>
<keyword evidence="1" id="KW-1003">Cell membrane</keyword>
<dbReference type="HAMAP" id="MF_00115">
    <property type="entry name" value="MscL"/>
    <property type="match status" value="1"/>
</dbReference>
<comment type="function">
    <text evidence="1">Channel that opens in response to stretch forces in the membrane lipid bilayer. May participate in the regulation of osmotic pressure changes within the cell.</text>
</comment>
<keyword evidence="1" id="KW-0812">Transmembrane</keyword>
<dbReference type="InterPro" id="IPR037673">
    <property type="entry name" value="MSC/AndL"/>
</dbReference>
<keyword evidence="1" id="KW-1133">Transmembrane helix</keyword>
<dbReference type="EMBL" id="CP077683">
    <property type="protein sequence ID" value="QXE89622.1"/>
    <property type="molecule type" value="Genomic_DNA"/>
</dbReference>
<keyword evidence="1" id="KW-0472">Membrane</keyword>
<dbReference type="Pfam" id="PF01741">
    <property type="entry name" value="MscL"/>
    <property type="match status" value="1"/>
</dbReference>
<dbReference type="NCBIfam" id="TIGR00220">
    <property type="entry name" value="mscL"/>
    <property type="match status" value="1"/>
</dbReference>
<evidence type="ECO:0000313" key="3">
    <source>
        <dbReference type="Proteomes" id="UP000683559"/>
    </source>
</evidence>
<feature type="transmembrane region" description="Helical" evidence="1">
    <location>
        <begin position="77"/>
        <end position="101"/>
    </location>
</feature>
<keyword evidence="1" id="KW-0813">Transport</keyword>
<dbReference type="RefSeq" id="WP_217286295.1">
    <property type="nucleotide sequence ID" value="NZ_CP077683.1"/>
</dbReference>
<protein>
    <recommendedName>
        <fullName evidence="1">Large-conductance mechanosensitive channel</fullName>
    </recommendedName>
</protein>
<proteinExistence type="inferred from homology"/>
<evidence type="ECO:0000313" key="2">
    <source>
        <dbReference type="EMBL" id="QXE89622.1"/>
    </source>
</evidence>
<dbReference type="PROSITE" id="PS01327">
    <property type="entry name" value="MSCL"/>
    <property type="match status" value="1"/>
</dbReference>
<dbReference type="Proteomes" id="UP000683559">
    <property type="component" value="Chromosome"/>
</dbReference>
<dbReference type="PANTHER" id="PTHR30266">
    <property type="entry name" value="MECHANOSENSITIVE CHANNEL MSCL"/>
    <property type="match status" value="1"/>
</dbReference>
<reference evidence="2 3" key="1">
    <citation type="submission" date="2021-06" db="EMBL/GenBank/DDBJ databases">
        <title>Gemonas diversity in paddy soil.</title>
        <authorList>
            <person name="Liu G."/>
        </authorList>
    </citation>
    <scope>NUCLEOTIDE SEQUENCE [LARGE SCALE GENOMIC DNA]</scope>
    <source>
        <strain evidence="2 3">RG2</strain>
    </source>
</reference>
<keyword evidence="3" id="KW-1185">Reference proteome</keyword>